<proteinExistence type="predicted"/>
<protein>
    <submittedName>
        <fullName evidence="1">Uncharacterized protein</fullName>
    </submittedName>
</protein>
<dbReference type="EMBL" id="JBHRTR010000031">
    <property type="protein sequence ID" value="MFC3229385.1"/>
    <property type="molecule type" value="Genomic_DNA"/>
</dbReference>
<reference evidence="2" key="1">
    <citation type="journal article" date="2019" name="Int. J. Syst. Evol. Microbiol.">
        <title>The Global Catalogue of Microorganisms (GCM) 10K type strain sequencing project: providing services to taxonomists for standard genome sequencing and annotation.</title>
        <authorList>
            <consortium name="The Broad Institute Genomics Platform"/>
            <consortium name="The Broad Institute Genome Sequencing Center for Infectious Disease"/>
            <person name="Wu L."/>
            <person name="Ma J."/>
        </authorList>
    </citation>
    <scope>NUCLEOTIDE SEQUENCE [LARGE SCALE GENOMIC DNA]</scope>
    <source>
        <strain evidence="2">KCTC 42964</strain>
    </source>
</reference>
<name>A0ABV7L457_9PROT</name>
<organism evidence="1 2">
    <name type="scientific">Marinibaculum pumilum</name>
    <dbReference type="NCBI Taxonomy" id="1766165"/>
    <lineage>
        <taxon>Bacteria</taxon>
        <taxon>Pseudomonadati</taxon>
        <taxon>Pseudomonadota</taxon>
        <taxon>Alphaproteobacteria</taxon>
        <taxon>Rhodospirillales</taxon>
        <taxon>Rhodospirillaceae</taxon>
        <taxon>Marinibaculum</taxon>
    </lineage>
</organism>
<keyword evidence="2" id="KW-1185">Reference proteome</keyword>
<accession>A0ABV7L457</accession>
<evidence type="ECO:0000313" key="1">
    <source>
        <dbReference type="EMBL" id="MFC3229385.1"/>
    </source>
</evidence>
<comment type="caution">
    <text evidence="1">The sequence shown here is derived from an EMBL/GenBank/DDBJ whole genome shotgun (WGS) entry which is preliminary data.</text>
</comment>
<dbReference type="RefSeq" id="WP_379903524.1">
    <property type="nucleotide sequence ID" value="NZ_JBHRTR010000031.1"/>
</dbReference>
<sequence length="75" mass="8279">MAKPHYIPKIAVDVEIALNDGSIHRGQVYIAANQRVLDMLNEANGFFPFREQKSGEVTLLSKTIIAAVTPLDQRG</sequence>
<gene>
    <name evidence="1" type="ORF">ACFOGJ_19215</name>
</gene>
<dbReference type="Proteomes" id="UP001595528">
    <property type="component" value="Unassembled WGS sequence"/>
</dbReference>
<evidence type="ECO:0000313" key="2">
    <source>
        <dbReference type="Proteomes" id="UP001595528"/>
    </source>
</evidence>